<feature type="region of interest" description="Disordered" evidence="1">
    <location>
        <begin position="63"/>
        <end position="85"/>
    </location>
</feature>
<feature type="region of interest" description="Disordered" evidence="1">
    <location>
        <begin position="1"/>
        <end position="28"/>
    </location>
</feature>
<evidence type="ECO:0000256" key="1">
    <source>
        <dbReference type="SAM" id="MobiDB-lite"/>
    </source>
</evidence>
<dbReference type="Proteomes" id="UP000287651">
    <property type="component" value="Unassembled WGS sequence"/>
</dbReference>
<feature type="compositionally biased region" description="Low complexity" evidence="1">
    <location>
        <begin position="309"/>
        <end position="327"/>
    </location>
</feature>
<dbReference type="AlphaFoldDB" id="A0A426ZP38"/>
<evidence type="ECO:0000259" key="2">
    <source>
        <dbReference type="Pfam" id="PF25110"/>
    </source>
</evidence>
<accession>A0A426ZP38</accession>
<sequence>MGRFSQPPQICGAGKKKKKKKKEKKKKRYIAISRAHRMPLDSTIVQAMIPFAAISVSSALPAASVSDPNAPPKGQTPTPSRRVNTTLTPFSLPHRPGCLRSPAVVCFCAHCVVQNKGWVGGTGGANSLCASSWVGRSPSDGWGRWDLDHRFRWGLASIWGSYLEEESLGSSCAINSATWVAFVLSCFPPCGLAVFFSARLCMENYGLSTDTCTARCHAEGNYLPASNRIIFPPIPISCPIPPTRPLPSPSHSSPHWFRSAPLMEPDASALLLDALQSCDYRGLYDRFASFLLPFGDFVPLHSHNLNPPATKKGATATTSYSVSATAAPKKRGLPKKKKKLEPDPAALRPLAKQFLPFLCRALKHLPALLRKSPKSTNADVDDGRTVELLAVYRLLLDCLACIGPCLAGKPYSVHLQRGRLVVCLEACGRYAEAEEEALALLESLGAILVEAASMPKSRKIKIAGGGCFLPDPAQVNADDPEITMLVIEVITVLSGCAYKSKIRKEVAYERILTLIDQVQPWL</sequence>
<gene>
    <name evidence="3" type="ORF">B296_00036488</name>
</gene>
<feature type="non-terminal residue" evidence="3">
    <location>
        <position position="522"/>
    </location>
</feature>
<feature type="compositionally biased region" description="Polar residues" evidence="1">
    <location>
        <begin position="75"/>
        <end position="85"/>
    </location>
</feature>
<proteinExistence type="predicted"/>
<name>A0A426ZP38_ENSVE</name>
<organism evidence="3 4">
    <name type="scientific">Ensete ventricosum</name>
    <name type="common">Abyssinian banana</name>
    <name type="synonym">Musa ensete</name>
    <dbReference type="NCBI Taxonomy" id="4639"/>
    <lineage>
        <taxon>Eukaryota</taxon>
        <taxon>Viridiplantae</taxon>
        <taxon>Streptophyta</taxon>
        <taxon>Embryophyta</taxon>
        <taxon>Tracheophyta</taxon>
        <taxon>Spermatophyta</taxon>
        <taxon>Magnoliopsida</taxon>
        <taxon>Liliopsida</taxon>
        <taxon>Zingiberales</taxon>
        <taxon>Musaceae</taxon>
        <taxon>Ensete</taxon>
    </lineage>
</organism>
<dbReference type="GO" id="GO:0005634">
    <property type="term" value="C:nucleus"/>
    <property type="evidence" value="ECO:0007669"/>
    <property type="project" value="InterPro"/>
</dbReference>
<comment type="caution">
    <text evidence="3">The sequence shown here is derived from an EMBL/GenBank/DDBJ whole genome shotgun (WGS) entry which is preliminary data.</text>
</comment>
<evidence type="ECO:0000313" key="4">
    <source>
        <dbReference type="Proteomes" id="UP000287651"/>
    </source>
</evidence>
<evidence type="ECO:0000313" key="3">
    <source>
        <dbReference type="EMBL" id="RRT65769.1"/>
    </source>
</evidence>
<dbReference type="GO" id="GO:0004197">
    <property type="term" value="F:cysteine-type endopeptidase activity"/>
    <property type="evidence" value="ECO:0007669"/>
    <property type="project" value="InterPro"/>
</dbReference>
<dbReference type="PANTHER" id="PTHR12792:SF0">
    <property type="entry name" value="SEPARIN"/>
    <property type="match status" value="1"/>
</dbReference>
<dbReference type="InterPro" id="IPR005314">
    <property type="entry name" value="Peptidase_C50"/>
</dbReference>
<dbReference type="PANTHER" id="PTHR12792">
    <property type="entry name" value="EXTRA SPINDLE POLES 1-RELATED"/>
    <property type="match status" value="1"/>
</dbReference>
<dbReference type="EMBL" id="AMZH03005700">
    <property type="protein sequence ID" value="RRT65769.1"/>
    <property type="molecule type" value="Genomic_DNA"/>
</dbReference>
<dbReference type="Pfam" id="PF25110">
    <property type="entry name" value="TPR_ESP1"/>
    <property type="match status" value="1"/>
</dbReference>
<dbReference type="GO" id="GO:0051307">
    <property type="term" value="P:meiotic chromosome separation"/>
    <property type="evidence" value="ECO:0007669"/>
    <property type="project" value="TreeGrafter"/>
</dbReference>
<reference evidence="3 4" key="1">
    <citation type="journal article" date="2014" name="Agronomy (Basel)">
        <title>A Draft Genome Sequence for Ensete ventricosum, the Drought-Tolerant Tree Against Hunger.</title>
        <authorList>
            <person name="Harrison J."/>
            <person name="Moore K.A."/>
            <person name="Paszkiewicz K."/>
            <person name="Jones T."/>
            <person name="Grant M."/>
            <person name="Ambacheew D."/>
            <person name="Muzemil S."/>
            <person name="Studholme D.J."/>
        </authorList>
    </citation>
    <scope>NUCLEOTIDE SEQUENCE [LARGE SCALE GENOMIC DNA]</scope>
</reference>
<feature type="domain" description="Separase-like TPR repeats region" evidence="2">
    <location>
        <begin position="269"/>
        <end position="522"/>
    </location>
</feature>
<protein>
    <recommendedName>
        <fullName evidence="2">Separase-like TPR repeats region domain-containing protein</fullName>
    </recommendedName>
</protein>
<feature type="compositionally biased region" description="Basic residues" evidence="1">
    <location>
        <begin position="14"/>
        <end position="28"/>
    </location>
</feature>
<dbReference type="GO" id="GO:0072686">
    <property type="term" value="C:mitotic spindle"/>
    <property type="evidence" value="ECO:0007669"/>
    <property type="project" value="TreeGrafter"/>
</dbReference>
<dbReference type="InterPro" id="IPR056933">
    <property type="entry name" value="TPR_ESP1"/>
</dbReference>
<feature type="compositionally biased region" description="Basic residues" evidence="1">
    <location>
        <begin position="328"/>
        <end position="339"/>
    </location>
</feature>
<dbReference type="GO" id="GO:0006508">
    <property type="term" value="P:proteolysis"/>
    <property type="evidence" value="ECO:0007669"/>
    <property type="project" value="InterPro"/>
</dbReference>
<feature type="region of interest" description="Disordered" evidence="1">
    <location>
        <begin position="309"/>
        <end position="342"/>
    </location>
</feature>
<dbReference type="GO" id="GO:0005737">
    <property type="term" value="C:cytoplasm"/>
    <property type="evidence" value="ECO:0007669"/>
    <property type="project" value="TreeGrafter"/>
</dbReference>